<sequence>MAEDVLIIYFPNEVLEHILEDKNLFHNDIYNFGLTCSKFRKVLDSNKLWKTKFQQRWPSLLTSSFYKEQDTIDWKDNYENRLRISRTTNSLLKSMSHVCYKKEELSHADYNVFVELIPTHIMALSFMIHELMLLVHHTDLFDNLTTKFYANKVLSCLRHIEVSKKWEKFKNDPPEKQILERGAVIIAQWCQADLEITDELISNQLDYIVDCIRNVLKLEYGERHPALCVSTEDLAGWRTSNISDNQFNATISRQIIAAASEVLFNQMGFHGDSEMYYLPENSYINKVLDLRQGIPITLSIVFESVTRRLGVKCEPVSFPGHFLLRWRDHYKNEGLAGQPQYIDVFNGGQFLTKESCPNFTAQRRCPMHELFRCSPATAIQVVERMANNLEVAGRQRSHTNGRLARLRTVLELLQLINPCNLSCLLQLARLYILYNLNKDVEALLDNINNMEIGDPRDQGQAANIKRMLEVYLLQETKRKEMDVEETTVCTRGMDVDVSFAVGMVMHHKKYNYTCVIFGWDSKCAADEEWRLQMNVFNLPRKDEQPFYNVLVGDGSTRYAAEDNLEIATEMCWIDHYEIGRYFHKFCGTHYLPNDEKENEYPDDKVIRASVYNSTEDFTM</sequence>
<dbReference type="InterPro" id="IPR001810">
    <property type="entry name" value="F-box_dom"/>
</dbReference>
<dbReference type="EMBL" id="GEDC01030566">
    <property type="protein sequence ID" value="JAS06732.1"/>
    <property type="molecule type" value="Transcribed_RNA"/>
</dbReference>
<dbReference type="SUPFAM" id="SSF81383">
    <property type="entry name" value="F-box domain"/>
    <property type="match status" value="1"/>
</dbReference>
<feature type="domain" description="Hemimethylated DNA-binding" evidence="1">
    <location>
        <begin position="496"/>
        <end position="593"/>
    </location>
</feature>
<dbReference type="Pfam" id="PF12937">
    <property type="entry name" value="F-box-like"/>
    <property type="match status" value="1"/>
</dbReference>
<name>A0A1B6E1X2_9HEMI</name>
<dbReference type="InterPro" id="IPR011722">
    <property type="entry name" value="Hemimethylated_DNA-bd_dom"/>
</dbReference>
<dbReference type="InterPro" id="IPR032698">
    <property type="entry name" value="SirB1_N"/>
</dbReference>
<dbReference type="PANTHER" id="PTHR31350">
    <property type="entry name" value="SI:DKEY-261L7.2"/>
    <property type="match status" value="1"/>
</dbReference>
<dbReference type="GO" id="GO:0003677">
    <property type="term" value="F:DNA binding"/>
    <property type="evidence" value="ECO:0007669"/>
    <property type="project" value="InterPro"/>
</dbReference>
<dbReference type="EMBL" id="GEDC01005370">
    <property type="protein sequence ID" value="JAS31928.1"/>
    <property type="molecule type" value="Transcribed_RNA"/>
</dbReference>
<dbReference type="Pfam" id="PF13369">
    <property type="entry name" value="Transglut_core2"/>
    <property type="match status" value="1"/>
</dbReference>
<accession>A0A1B6E1X2</accession>
<dbReference type="Gene3D" id="2.30.30.390">
    <property type="entry name" value="Hemimethylated DNA-binding domain"/>
    <property type="match status" value="1"/>
</dbReference>
<dbReference type="Gene3D" id="1.20.1280.50">
    <property type="match status" value="1"/>
</dbReference>
<dbReference type="NCBIfam" id="TIGR02097">
    <property type="entry name" value="yccV"/>
    <property type="match status" value="1"/>
</dbReference>
<dbReference type="AlphaFoldDB" id="A0A1B6E1X2"/>
<evidence type="ECO:0000313" key="2">
    <source>
        <dbReference type="EMBL" id="JAS06732.1"/>
    </source>
</evidence>
<evidence type="ECO:0000313" key="3">
    <source>
        <dbReference type="EMBL" id="JAS31928.1"/>
    </source>
</evidence>
<dbReference type="SMART" id="SM00992">
    <property type="entry name" value="YccV-like"/>
    <property type="match status" value="1"/>
</dbReference>
<proteinExistence type="predicted"/>
<gene>
    <name evidence="3" type="ORF">g.6965</name>
    <name evidence="2" type="ORF">g.6966</name>
</gene>
<organism evidence="3">
    <name type="scientific">Clastoptera arizonana</name>
    <name type="common">Arizona spittle bug</name>
    <dbReference type="NCBI Taxonomy" id="38151"/>
    <lineage>
        <taxon>Eukaryota</taxon>
        <taxon>Metazoa</taxon>
        <taxon>Ecdysozoa</taxon>
        <taxon>Arthropoda</taxon>
        <taxon>Hexapoda</taxon>
        <taxon>Insecta</taxon>
        <taxon>Pterygota</taxon>
        <taxon>Neoptera</taxon>
        <taxon>Paraneoptera</taxon>
        <taxon>Hemiptera</taxon>
        <taxon>Auchenorrhyncha</taxon>
        <taxon>Cercopoidea</taxon>
        <taxon>Clastopteridae</taxon>
        <taxon>Clastoptera</taxon>
    </lineage>
</organism>
<protein>
    <recommendedName>
        <fullName evidence="1">Hemimethylated DNA-binding domain-containing protein</fullName>
    </recommendedName>
</protein>
<reference evidence="3" key="1">
    <citation type="submission" date="2015-12" db="EMBL/GenBank/DDBJ databases">
        <title>De novo transcriptome assembly of four potential Pierce s Disease insect vectors from Arizona vineyards.</title>
        <authorList>
            <person name="Tassone E.E."/>
        </authorList>
    </citation>
    <scope>NUCLEOTIDE SEQUENCE</scope>
</reference>
<dbReference type="SUPFAM" id="SSF141255">
    <property type="entry name" value="YccV-like"/>
    <property type="match status" value="1"/>
</dbReference>
<evidence type="ECO:0000259" key="1">
    <source>
        <dbReference type="SMART" id="SM00992"/>
    </source>
</evidence>
<dbReference type="Pfam" id="PF08755">
    <property type="entry name" value="YccV-like"/>
    <property type="match status" value="1"/>
</dbReference>
<dbReference type="InterPro" id="IPR036623">
    <property type="entry name" value="Hemimethylated_DNA-bd_sf"/>
</dbReference>
<dbReference type="PANTHER" id="PTHR31350:SF21">
    <property type="entry name" value="F-BOX ONLY PROTEIN 21"/>
    <property type="match status" value="1"/>
</dbReference>
<dbReference type="InterPro" id="IPR036047">
    <property type="entry name" value="F-box-like_dom_sf"/>
</dbReference>